<dbReference type="GO" id="GO:1990281">
    <property type="term" value="C:efflux pump complex"/>
    <property type="evidence" value="ECO:0007669"/>
    <property type="project" value="TreeGrafter"/>
</dbReference>
<protein>
    <submittedName>
        <fullName evidence="4">Efflux RND transporter periplasmic adaptor subunit</fullName>
    </submittedName>
</protein>
<dbReference type="Gene3D" id="2.40.420.20">
    <property type="match status" value="1"/>
</dbReference>
<comment type="similarity">
    <text evidence="1">Belongs to the membrane fusion protein (MFP) (TC 8.A.1) family.</text>
</comment>
<dbReference type="InterPro" id="IPR006143">
    <property type="entry name" value="RND_pump_MFP"/>
</dbReference>
<accession>A0A368KUL9</accession>
<reference evidence="4 5" key="1">
    <citation type="submission" date="2018-07" db="EMBL/GenBank/DDBJ databases">
        <title>Comparative genomes isolates from brazilian mangrove.</title>
        <authorList>
            <person name="De Araujo J.E."/>
            <person name="Taketani R.G."/>
            <person name="Silva M.C.P."/>
            <person name="Lourenco M.V."/>
            <person name="Oliveira V.M."/>
            <person name="Andreote F.D."/>
        </authorList>
    </citation>
    <scope>NUCLEOTIDE SEQUENCE [LARGE SCALE GENOMIC DNA]</scope>
    <source>
        <strain evidence="4 5">HEX PRIS-MGV</strain>
    </source>
</reference>
<dbReference type="EMBL" id="QPEX01000010">
    <property type="protein sequence ID" value="RCS54120.1"/>
    <property type="molecule type" value="Genomic_DNA"/>
</dbReference>
<dbReference type="Pfam" id="PF25881">
    <property type="entry name" value="HH_YBHG"/>
    <property type="match status" value="1"/>
</dbReference>
<dbReference type="PANTHER" id="PTHR30469">
    <property type="entry name" value="MULTIDRUG RESISTANCE PROTEIN MDTA"/>
    <property type="match status" value="1"/>
</dbReference>
<dbReference type="Gene3D" id="1.10.287.470">
    <property type="entry name" value="Helix hairpin bin"/>
    <property type="match status" value="2"/>
</dbReference>
<name>A0A368KUL9_9BACT</name>
<dbReference type="AlphaFoldDB" id="A0A368KUL9"/>
<evidence type="ECO:0000256" key="1">
    <source>
        <dbReference type="ARBA" id="ARBA00009477"/>
    </source>
</evidence>
<proteinExistence type="inferred from homology"/>
<evidence type="ECO:0000259" key="3">
    <source>
        <dbReference type="Pfam" id="PF25881"/>
    </source>
</evidence>
<dbReference type="Gene3D" id="2.40.30.170">
    <property type="match status" value="1"/>
</dbReference>
<dbReference type="NCBIfam" id="TIGR01730">
    <property type="entry name" value="RND_mfp"/>
    <property type="match status" value="1"/>
</dbReference>
<dbReference type="SUPFAM" id="SSF111369">
    <property type="entry name" value="HlyD-like secretion proteins"/>
    <property type="match status" value="3"/>
</dbReference>
<sequence length="471" mass="51595">MVLAGKHYRPSMITKRSFKRLLRRPLQMNTNSYSPSGESLFARKWTKRQQWTVRLAAGGCIVAVLIAAVTLASGYASPTAAAIPSTPELIPVEVVTLSPRTEYAAHRSYTGTLVAARTSTLSFELAGKVVHLEVDQGDAVSQGQVLARLDDRHLAARIQQTEAQRAQQAAILDELIAGPRKEQIAAAEAEVRRLTAQLKMQQATKERRQRLIEQNAISQESFDDAIFGTDAAQGQLDSAQSQLEELKEGTRVEQIEAQKAQVAQLDAQLADLKLEQEDTLLVAPYPGTIAQRNVDEGTVVTPGMAIYRLVQHEPIEAWFGLPPEVVGQLKKGETFPIDVENQTRLGTVSGIVPELDNITRTQTVVLTLGPESSQRLVPSQVARLVLESTRNADGFWLPNSALLQGSRGLWSVYVVEEAGTIARREVEVLYSESERSFVRGTLLPQEQVVASGINRLVPGMQVQIVSAQKTP</sequence>
<dbReference type="InterPro" id="IPR059052">
    <property type="entry name" value="HH_YbhG-like"/>
</dbReference>
<keyword evidence="2" id="KW-0175">Coiled coil</keyword>
<gene>
    <name evidence="4" type="ORF">DTL42_02930</name>
</gene>
<evidence type="ECO:0000313" key="5">
    <source>
        <dbReference type="Proteomes" id="UP000253562"/>
    </source>
</evidence>
<feature type="domain" description="YbhG-like alpha-helical hairpin" evidence="3">
    <location>
        <begin position="149"/>
        <end position="275"/>
    </location>
</feature>
<feature type="coiled-coil region" evidence="2">
    <location>
        <begin position="184"/>
        <end position="275"/>
    </location>
</feature>
<organism evidence="4 5">
    <name type="scientific">Bremerella cremea</name>
    <dbReference type="NCBI Taxonomy" id="1031537"/>
    <lineage>
        <taxon>Bacteria</taxon>
        <taxon>Pseudomonadati</taxon>
        <taxon>Planctomycetota</taxon>
        <taxon>Planctomycetia</taxon>
        <taxon>Pirellulales</taxon>
        <taxon>Pirellulaceae</taxon>
        <taxon>Bremerella</taxon>
    </lineage>
</organism>
<dbReference type="Gene3D" id="2.40.50.100">
    <property type="match status" value="2"/>
</dbReference>
<dbReference type="Proteomes" id="UP000253562">
    <property type="component" value="Unassembled WGS sequence"/>
</dbReference>
<evidence type="ECO:0000256" key="2">
    <source>
        <dbReference type="SAM" id="Coils"/>
    </source>
</evidence>
<comment type="caution">
    <text evidence="4">The sequence shown here is derived from an EMBL/GenBank/DDBJ whole genome shotgun (WGS) entry which is preliminary data.</text>
</comment>
<evidence type="ECO:0000313" key="4">
    <source>
        <dbReference type="EMBL" id="RCS54120.1"/>
    </source>
</evidence>
<dbReference type="PANTHER" id="PTHR30469:SF11">
    <property type="entry name" value="BLL4320 PROTEIN"/>
    <property type="match status" value="1"/>
</dbReference>
<dbReference type="GO" id="GO:0015562">
    <property type="term" value="F:efflux transmembrane transporter activity"/>
    <property type="evidence" value="ECO:0007669"/>
    <property type="project" value="TreeGrafter"/>
</dbReference>